<name>A0A6J8B3N0_MYTCO</name>
<organism evidence="7 8">
    <name type="scientific">Mytilus coruscus</name>
    <name type="common">Sea mussel</name>
    <dbReference type="NCBI Taxonomy" id="42192"/>
    <lineage>
        <taxon>Eukaryota</taxon>
        <taxon>Metazoa</taxon>
        <taxon>Spiralia</taxon>
        <taxon>Lophotrochozoa</taxon>
        <taxon>Mollusca</taxon>
        <taxon>Bivalvia</taxon>
        <taxon>Autobranchia</taxon>
        <taxon>Pteriomorphia</taxon>
        <taxon>Mytilida</taxon>
        <taxon>Mytiloidea</taxon>
        <taxon>Mytilidae</taxon>
        <taxon>Mytilinae</taxon>
        <taxon>Mytilus</taxon>
    </lineage>
</organism>
<evidence type="ECO:0000313" key="7">
    <source>
        <dbReference type="EMBL" id="CAC5377980.1"/>
    </source>
</evidence>
<dbReference type="InterPro" id="IPR007110">
    <property type="entry name" value="Ig-like_dom"/>
</dbReference>
<evidence type="ECO:0000256" key="1">
    <source>
        <dbReference type="ARBA" id="ARBA00004479"/>
    </source>
</evidence>
<dbReference type="SMART" id="SM00408">
    <property type="entry name" value="IGc2"/>
    <property type="match status" value="1"/>
</dbReference>
<proteinExistence type="predicted"/>
<keyword evidence="8" id="KW-1185">Reference proteome</keyword>
<evidence type="ECO:0000313" key="8">
    <source>
        <dbReference type="Proteomes" id="UP000507470"/>
    </source>
</evidence>
<dbReference type="CDD" id="cd00096">
    <property type="entry name" value="Ig"/>
    <property type="match status" value="1"/>
</dbReference>
<dbReference type="SUPFAM" id="SSF48726">
    <property type="entry name" value="Immunoglobulin"/>
    <property type="match status" value="2"/>
</dbReference>
<dbReference type="InterPro" id="IPR036179">
    <property type="entry name" value="Ig-like_dom_sf"/>
</dbReference>
<evidence type="ECO:0000256" key="5">
    <source>
        <dbReference type="ARBA" id="ARBA00023319"/>
    </source>
</evidence>
<accession>A0A6J8B3N0</accession>
<dbReference type="GO" id="GO:0005886">
    <property type="term" value="C:plasma membrane"/>
    <property type="evidence" value="ECO:0007669"/>
    <property type="project" value="TreeGrafter"/>
</dbReference>
<keyword evidence="5" id="KW-0393">Immunoglobulin domain</keyword>
<dbReference type="Pfam" id="PF13927">
    <property type="entry name" value="Ig_3"/>
    <property type="match status" value="1"/>
</dbReference>
<evidence type="ECO:0000256" key="2">
    <source>
        <dbReference type="ARBA" id="ARBA00023136"/>
    </source>
</evidence>
<dbReference type="OrthoDB" id="6161220at2759"/>
<dbReference type="EMBL" id="CACVKT020002448">
    <property type="protein sequence ID" value="CAC5377980.1"/>
    <property type="molecule type" value="Genomic_DNA"/>
</dbReference>
<reference evidence="7 8" key="1">
    <citation type="submission" date="2020-06" db="EMBL/GenBank/DDBJ databases">
        <authorList>
            <person name="Li R."/>
            <person name="Bekaert M."/>
        </authorList>
    </citation>
    <scope>NUCLEOTIDE SEQUENCE [LARGE SCALE GENOMIC DNA]</scope>
    <source>
        <strain evidence="8">wild</strain>
    </source>
</reference>
<dbReference type="SMART" id="SM00409">
    <property type="entry name" value="IG"/>
    <property type="match status" value="2"/>
</dbReference>
<evidence type="ECO:0000256" key="3">
    <source>
        <dbReference type="ARBA" id="ARBA00023157"/>
    </source>
</evidence>
<sequence>MIFSQCKFNFTGSPSNLRFLYDNKGLISGEEGSEITITCLVDSGDPLETLFLQSTDGLFIEGGPGSIHHSLPLTYYKHRINFTCKAINHHMTVPLTSEVQLLVKYKPRVRIQEGTQLTLKEGENLILKCDFSCYPDPQNISWHHVRNAIDETNKIHGDPRTLEINSVTKTHAGKFICKVINEVATGYARIHITVQYPPLVNISVIRIANLVKLDCNPQGLPNVYTFEPWEHTSITGQHIRFLNGDNKGNLILNQTKPESTLQDTGIYICSVSNGISDRNGRFRQTGHATNQAAKYGTFGQATILNFDVYSLEVDDLVIKDEFNQQRVFASEIKTQANISIVIHGTNMDVDGFNIKIMTKPLTGEDFGNYTATAESRYGKTTYHFTLQSASLPLSPYNMTLATAATRIFVSWNRNFDGGYQQEFYIELFTKYMVQLTKYGPLADTNAKTIVYTLIR</sequence>
<dbReference type="InterPro" id="IPR051275">
    <property type="entry name" value="Cell_adhesion_signaling"/>
</dbReference>
<dbReference type="AlphaFoldDB" id="A0A6J8B3N0"/>
<dbReference type="GO" id="GO:0005911">
    <property type="term" value="C:cell-cell junction"/>
    <property type="evidence" value="ECO:0007669"/>
    <property type="project" value="TreeGrafter"/>
</dbReference>
<dbReference type="InterPro" id="IPR003598">
    <property type="entry name" value="Ig_sub2"/>
</dbReference>
<comment type="subcellular location">
    <subcellularLocation>
        <location evidence="1">Membrane</location>
        <topology evidence="1">Single-pass type I membrane protein</topology>
    </subcellularLocation>
</comment>
<dbReference type="Gene3D" id="2.60.40.10">
    <property type="entry name" value="Immunoglobulins"/>
    <property type="match status" value="1"/>
</dbReference>
<feature type="domain" description="Ig-like" evidence="6">
    <location>
        <begin position="197"/>
        <end position="274"/>
    </location>
</feature>
<keyword evidence="3" id="KW-1015">Disulfide bond</keyword>
<gene>
    <name evidence="7" type="ORF">MCOR_14231</name>
</gene>
<keyword evidence="2" id="KW-0472">Membrane</keyword>
<dbReference type="PROSITE" id="PS50835">
    <property type="entry name" value="IG_LIKE"/>
    <property type="match status" value="2"/>
</dbReference>
<dbReference type="InterPro" id="IPR013783">
    <property type="entry name" value="Ig-like_fold"/>
</dbReference>
<evidence type="ECO:0000259" key="6">
    <source>
        <dbReference type="PROSITE" id="PS50835"/>
    </source>
</evidence>
<evidence type="ECO:0000256" key="4">
    <source>
        <dbReference type="ARBA" id="ARBA00023180"/>
    </source>
</evidence>
<dbReference type="PANTHER" id="PTHR11640">
    <property type="entry name" value="NEPHRIN"/>
    <property type="match status" value="1"/>
</dbReference>
<dbReference type="Proteomes" id="UP000507470">
    <property type="component" value="Unassembled WGS sequence"/>
</dbReference>
<dbReference type="GO" id="GO:0050839">
    <property type="term" value="F:cell adhesion molecule binding"/>
    <property type="evidence" value="ECO:0007669"/>
    <property type="project" value="TreeGrafter"/>
</dbReference>
<dbReference type="PANTHER" id="PTHR11640:SF158">
    <property type="entry name" value="V-SET AND IMMUNOGLOBULIN DOMAIN-CONTAINING PROTEIN 10-LIKE 2"/>
    <property type="match status" value="1"/>
</dbReference>
<feature type="domain" description="Ig-like" evidence="6">
    <location>
        <begin position="107"/>
        <end position="193"/>
    </location>
</feature>
<protein>
    <submittedName>
        <fullName evidence="7">NCAM</fullName>
    </submittedName>
</protein>
<dbReference type="GO" id="GO:0098609">
    <property type="term" value="P:cell-cell adhesion"/>
    <property type="evidence" value="ECO:0007669"/>
    <property type="project" value="TreeGrafter"/>
</dbReference>
<dbReference type="InterPro" id="IPR003599">
    <property type="entry name" value="Ig_sub"/>
</dbReference>
<keyword evidence="4" id="KW-0325">Glycoprotein</keyword>